<keyword evidence="2" id="KW-1185">Reference proteome</keyword>
<gene>
    <name evidence="1" type="ORF">IE53DRAFT_138425</name>
</gene>
<organism evidence="1 2">
    <name type="scientific">Violaceomyces palustris</name>
    <dbReference type="NCBI Taxonomy" id="1673888"/>
    <lineage>
        <taxon>Eukaryota</taxon>
        <taxon>Fungi</taxon>
        <taxon>Dikarya</taxon>
        <taxon>Basidiomycota</taxon>
        <taxon>Ustilaginomycotina</taxon>
        <taxon>Ustilaginomycetes</taxon>
        <taxon>Violaceomycetales</taxon>
        <taxon>Violaceomycetaceae</taxon>
        <taxon>Violaceomyces</taxon>
    </lineage>
</organism>
<proteinExistence type="predicted"/>
<name>A0ACD0NUR4_9BASI</name>
<dbReference type="Proteomes" id="UP000245626">
    <property type="component" value="Unassembled WGS sequence"/>
</dbReference>
<evidence type="ECO:0000313" key="1">
    <source>
        <dbReference type="EMBL" id="PWN49550.1"/>
    </source>
</evidence>
<protein>
    <submittedName>
        <fullName evidence="1">Uncharacterized protein</fullName>
    </submittedName>
</protein>
<accession>A0ACD0NUR4</accession>
<evidence type="ECO:0000313" key="2">
    <source>
        <dbReference type="Proteomes" id="UP000245626"/>
    </source>
</evidence>
<dbReference type="EMBL" id="KZ820035">
    <property type="protein sequence ID" value="PWN49550.1"/>
    <property type="molecule type" value="Genomic_DNA"/>
</dbReference>
<sequence length="475" mass="49423">MQITPVRTSIVLALCLALLSERASGASVSSPLGLGKVSDGAGGKHDSVSSPLYGDLMQSQNGHVAKTHKSKPKQVVPTTKSSHNHNLKQREVPVVATGSTGSNLSKAAAGIALVPIAGDIATVKSGMTTAKSGMSIAKTGLTTAQMTAKVVTSKAHIKRESHVEETSPTDLVQSAQDTVSKVSLGGSLLARQDLDSELEGHGSVKLGEGYERGLRRSPGVVAPGSMGSDNFVTSAEDAVDIAYTVATEPDTKTKAEKSVADGQDIQKQMRPLAGYKPSSTSIQELSRRLSLTGDQKQFLSETTEPTMLAALKNFEEAIREQDAQKASQSAEEIRTLLRSHQQTESLPFPQTRRGLEDSVPLGSLSSAANFASLVTPALKGVDTSDTSDRVVQVGPKKRGTLVPALSLLPGTGPKANESVQKAKGAASHAPGKANEPVQKAKGAASHAPGKANESVKKAKGAASHTAGTKFPKRRL</sequence>
<reference evidence="1 2" key="1">
    <citation type="journal article" date="2018" name="Mol. Biol. Evol.">
        <title>Broad Genomic Sampling Reveals a Smut Pathogenic Ancestry of the Fungal Clade Ustilaginomycotina.</title>
        <authorList>
            <person name="Kijpornyongpan T."/>
            <person name="Mondo S.J."/>
            <person name="Barry K."/>
            <person name="Sandor L."/>
            <person name="Lee J."/>
            <person name="Lipzen A."/>
            <person name="Pangilinan J."/>
            <person name="LaButti K."/>
            <person name="Hainaut M."/>
            <person name="Henrissat B."/>
            <person name="Grigoriev I.V."/>
            <person name="Spatafora J.W."/>
            <person name="Aime M.C."/>
        </authorList>
    </citation>
    <scope>NUCLEOTIDE SEQUENCE [LARGE SCALE GENOMIC DNA]</scope>
    <source>
        <strain evidence="1 2">SA 807</strain>
    </source>
</reference>